<dbReference type="Proteomes" id="UP001187192">
    <property type="component" value="Unassembled WGS sequence"/>
</dbReference>
<keyword evidence="3" id="KW-1185">Reference proteome</keyword>
<name>A0AA88D9Z1_FICCA</name>
<proteinExistence type="predicted"/>
<dbReference type="AlphaFoldDB" id="A0AA88D9Z1"/>
<feature type="region of interest" description="Disordered" evidence="1">
    <location>
        <begin position="1"/>
        <end position="29"/>
    </location>
</feature>
<evidence type="ECO:0000256" key="1">
    <source>
        <dbReference type="SAM" id="MobiDB-lite"/>
    </source>
</evidence>
<evidence type="ECO:0000313" key="2">
    <source>
        <dbReference type="EMBL" id="GMN51473.1"/>
    </source>
</evidence>
<sequence length="357" mass="41412">MDRARGKQPIEDGVEVWTSTDSDESDSVDEEWASVFHPDEVGIELSVNDFLALYYPQENSKDRGRYSMYSRRKRQVVGEMKNADRYWHDRKKLKKPPPKALLFENKLEQLLVQPNQEWDEINVTSRLKSSSLWKDFIEIETIIIKRIPSWVDWPFVIRGALWRLFGTSLFIEPLFDEEVLIAELALDMMKINFLYSKELLAMKKPSSVPAQPSAKKSKVDEKSKKKAPAKRKELAKATISKTDVKPQQTEQEEVNVEVDLPPRMSLFQNKKLSVGIMRQLLSDVDSDTSTLRGMGLVYRTTEKAVKRRERIKELEDIDREWGERLLDIERKFKYVKASADGLIAEHHTLNQIAKEGA</sequence>
<comment type="caution">
    <text evidence="2">The sequence shown here is derived from an EMBL/GenBank/DDBJ whole genome shotgun (WGS) entry which is preliminary data.</text>
</comment>
<dbReference type="EMBL" id="BTGU01000037">
    <property type="protein sequence ID" value="GMN51473.1"/>
    <property type="molecule type" value="Genomic_DNA"/>
</dbReference>
<accession>A0AA88D9Z1</accession>
<organism evidence="2 3">
    <name type="scientific">Ficus carica</name>
    <name type="common">Common fig</name>
    <dbReference type="NCBI Taxonomy" id="3494"/>
    <lineage>
        <taxon>Eukaryota</taxon>
        <taxon>Viridiplantae</taxon>
        <taxon>Streptophyta</taxon>
        <taxon>Embryophyta</taxon>
        <taxon>Tracheophyta</taxon>
        <taxon>Spermatophyta</taxon>
        <taxon>Magnoliopsida</taxon>
        <taxon>eudicotyledons</taxon>
        <taxon>Gunneridae</taxon>
        <taxon>Pentapetalae</taxon>
        <taxon>rosids</taxon>
        <taxon>fabids</taxon>
        <taxon>Rosales</taxon>
        <taxon>Moraceae</taxon>
        <taxon>Ficeae</taxon>
        <taxon>Ficus</taxon>
    </lineage>
</organism>
<evidence type="ECO:0000313" key="3">
    <source>
        <dbReference type="Proteomes" id="UP001187192"/>
    </source>
</evidence>
<protein>
    <submittedName>
        <fullName evidence="2">Uncharacterized protein</fullName>
    </submittedName>
</protein>
<reference evidence="2" key="1">
    <citation type="submission" date="2023-07" db="EMBL/GenBank/DDBJ databases">
        <title>draft genome sequence of fig (Ficus carica).</title>
        <authorList>
            <person name="Takahashi T."/>
            <person name="Nishimura K."/>
        </authorList>
    </citation>
    <scope>NUCLEOTIDE SEQUENCE</scope>
</reference>
<feature type="compositionally biased region" description="Basic and acidic residues" evidence="1">
    <location>
        <begin position="1"/>
        <end position="10"/>
    </location>
</feature>
<gene>
    <name evidence="2" type="ORF">TIFTF001_020624</name>
</gene>
<feature type="region of interest" description="Disordered" evidence="1">
    <location>
        <begin position="206"/>
        <end position="254"/>
    </location>
</feature>